<name>A0A0A8ZAY6_ARUDO</name>
<dbReference type="AlphaFoldDB" id="A0A0A8ZAY6"/>
<reference evidence="2" key="2">
    <citation type="journal article" date="2015" name="Data Brief">
        <title>Shoot transcriptome of the giant reed, Arundo donax.</title>
        <authorList>
            <person name="Barrero R.A."/>
            <person name="Guerrero F.D."/>
            <person name="Moolhuijzen P."/>
            <person name="Goolsby J.A."/>
            <person name="Tidwell J."/>
            <person name="Bellgard S.E."/>
            <person name="Bellgard M.I."/>
        </authorList>
    </citation>
    <scope>NUCLEOTIDE SEQUENCE</scope>
    <source>
        <tissue evidence="2">Shoot tissue taken approximately 20 cm above the soil surface</tissue>
    </source>
</reference>
<accession>A0A0A8ZAY6</accession>
<feature type="compositionally biased region" description="Polar residues" evidence="1">
    <location>
        <begin position="1"/>
        <end position="15"/>
    </location>
</feature>
<evidence type="ECO:0000313" key="2">
    <source>
        <dbReference type="EMBL" id="JAD36549.1"/>
    </source>
</evidence>
<reference evidence="2" key="1">
    <citation type="submission" date="2014-09" db="EMBL/GenBank/DDBJ databases">
        <authorList>
            <person name="Magalhaes I.L.F."/>
            <person name="Oliveira U."/>
            <person name="Santos F.R."/>
            <person name="Vidigal T.H.D.A."/>
            <person name="Brescovit A.D."/>
            <person name="Santos A.J."/>
        </authorList>
    </citation>
    <scope>NUCLEOTIDE SEQUENCE</scope>
    <source>
        <tissue evidence="2">Shoot tissue taken approximately 20 cm above the soil surface</tissue>
    </source>
</reference>
<organism evidence="2">
    <name type="scientific">Arundo donax</name>
    <name type="common">Giant reed</name>
    <name type="synonym">Donax arundinaceus</name>
    <dbReference type="NCBI Taxonomy" id="35708"/>
    <lineage>
        <taxon>Eukaryota</taxon>
        <taxon>Viridiplantae</taxon>
        <taxon>Streptophyta</taxon>
        <taxon>Embryophyta</taxon>
        <taxon>Tracheophyta</taxon>
        <taxon>Spermatophyta</taxon>
        <taxon>Magnoliopsida</taxon>
        <taxon>Liliopsida</taxon>
        <taxon>Poales</taxon>
        <taxon>Poaceae</taxon>
        <taxon>PACMAD clade</taxon>
        <taxon>Arundinoideae</taxon>
        <taxon>Arundineae</taxon>
        <taxon>Arundo</taxon>
    </lineage>
</organism>
<protein>
    <submittedName>
        <fullName evidence="2">Uncharacterized protein</fullName>
    </submittedName>
</protein>
<feature type="region of interest" description="Disordered" evidence="1">
    <location>
        <begin position="1"/>
        <end position="35"/>
    </location>
</feature>
<sequence length="35" mass="3709">MNVGVQRSSSVRNCNSSTQSRSSDSQGTSNTPHLV</sequence>
<feature type="compositionally biased region" description="Low complexity" evidence="1">
    <location>
        <begin position="16"/>
        <end position="29"/>
    </location>
</feature>
<proteinExistence type="predicted"/>
<dbReference type="EMBL" id="GBRH01261346">
    <property type="protein sequence ID" value="JAD36549.1"/>
    <property type="molecule type" value="Transcribed_RNA"/>
</dbReference>
<evidence type="ECO:0000256" key="1">
    <source>
        <dbReference type="SAM" id="MobiDB-lite"/>
    </source>
</evidence>